<dbReference type="Proteomes" id="UP001332192">
    <property type="component" value="Chromosome"/>
</dbReference>
<keyword evidence="4 7" id="KW-0812">Transmembrane</keyword>
<evidence type="ECO:0000256" key="4">
    <source>
        <dbReference type="ARBA" id="ARBA00022692"/>
    </source>
</evidence>
<comment type="similarity">
    <text evidence="2">Belongs to the peptidase A24 family.</text>
</comment>
<keyword evidence="5 7" id="KW-1133">Transmembrane helix</keyword>
<feature type="transmembrane region" description="Helical" evidence="7">
    <location>
        <begin position="149"/>
        <end position="166"/>
    </location>
</feature>
<dbReference type="Pfam" id="PF01478">
    <property type="entry name" value="Peptidase_A24"/>
    <property type="match status" value="1"/>
</dbReference>
<evidence type="ECO:0000259" key="8">
    <source>
        <dbReference type="Pfam" id="PF01478"/>
    </source>
</evidence>
<keyword evidence="6 7" id="KW-0472">Membrane</keyword>
<keyword evidence="11" id="KW-1185">Reference proteome</keyword>
<dbReference type="PANTHER" id="PTHR30487">
    <property type="entry name" value="TYPE 4 PREPILIN-LIKE PROTEINS LEADER PEPTIDE-PROCESSING ENZYME"/>
    <property type="match status" value="1"/>
</dbReference>
<protein>
    <submittedName>
        <fullName evidence="10">Prepilin peptidase</fullName>
    </submittedName>
</protein>
<dbReference type="EMBL" id="CP141615">
    <property type="protein sequence ID" value="WRP18953.1"/>
    <property type="molecule type" value="Genomic_DNA"/>
</dbReference>
<feature type="transmembrane region" description="Helical" evidence="7">
    <location>
        <begin position="178"/>
        <end position="211"/>
    </location>
</feature>
<dbReference type="Pfam" id="PF06750">
    <property type="entry name" value="A24_N_bact"/>
    <property type="match status" value="1"/>
</dbReference>
<comment type="subcellular location">
    <subcellularLocation>
        <location evidence="1">Cell membrane</location>
        <topology evidence="1">Multi-pass membrane protein</topology>
    </subcellularLocation>
</comment>
<evidence type="ECO:0000256" key="1">
    <source>
        <dbReference type="ARBA" id="ARBA00004651"/>
    </source>
</evidence>
<dbReference type="RefSeq" id="WP_324718223.1">
    <property type="nucleotide sequence ID" value="NZ_CP141615.1"/>
</dbReference>
<evidence type="ECO:0000313" key="11">
    <source>
        <dbReference type="Proteomes" id="UP001332192"/>
    </source>
</evidence>
<organism evidence="10 11">
    <name type="scientific">Carboxydichorda subterranea</name>
    <dbReference type="NCBI Taxonomy" id="3109565"/>
    <lineage>
        <taxon>Bacteria</taxon>
        <taxon>Bacillati</taxon>
        <taxon>Bacillota</taxon>
        <taxon>Limnochordia</taxon>
        <taxon>Limnochordales</taxon>
        <taxon>Geochordaceae</taxon>
        <taxon>Carboxydichorda</taxon>
    </lineage>
</organism>
<feature type="domain" description="Prepilin type IV endopeptidase peptidase" evidence="8">
    <location>
        <begin position="104"/>
        <end position="206"/>
    </location>
</feature>
<feature type="domain" description="Prepilin peptidase A24 N-terminal" evidence="9">
    <location>
        <begin position="10"/>
        <end position="91"/>
    </location>
</feature>
<dbReference type="InterPro" id="IPR010627">
    <property type="entry name" value="Prepilin_pept_A24_N"/>
</dbReference>
<evidence type="ECO:0000313" key="10">
    <source>
        <dbReference type="EMBL" id="WRP18953.1"/>
    </source>
</evidence>
<evidence type="ECO:0000256" key="2">
    <source>
        <dbReference type="ARBA" id="ARBA00005801"/>
    </source>
</evidence>
<keyword evidence="3" id="KW-1003">Cell membrane</keyword>
<accession>A0ABZ1C1S2</accession>
<evidence type="ECO:0000256" key="3">
    <source>
        <dbReference type="ARBA" id="ARBA00022475"/>
    </source>
</evidence>
<name>A0ABZ1C1S2_9FIRM</name>
<evidence type="ECO:0000256" key="6">
    <source>
        <dbReference type="ARBA" id="ARBA00023136"/>
    </source>
</evidence>
<evidence type="ECO:0000256" key="7">
    <source>
        <dbReference type="SAM" id="Phobius"/>
    </source>
</evidence>
<dbReference type="Gene3D" id="1.20.120.1220">
    <property type="match status" value="1"/>
</dbReference>
<dbReference type="InterPro" id="IPR050882">
    <property type="entry name" value="Prepilin_peptidase/N-MTase"/>
</dbReference>
<dbReference type="PANTHER" id="PTHR30487:SF0">
    <property type="entry name" value="PREPILIN LEADER PEPTIDASE_N-METHYLTRANSFERASE-RELATED"/>
    <property type="match status" value="1"/>
</dbReference>
<sequence>MGLVIPFVAVLGMAVGSFVSAAVYRLARGITVVRGRSRCPHCQHVLGAADLVPLVSYVWSRGRCRYCGVRISPMYPLLEVTCASGFVLLWLASATPAMWVVRATLFSLLVALVLTDLQAGTLPDALTVTGLMLATGFAAAGWSVGLNQALVGAAVGAATILVIVWASRGGMGIGDAKMLAMIGAFLGPWGALGTLVWGSFLGSVVGAGLLLTGRATRKTKLPFGPFLAAGALLAQWTVPLWLRFVGLGAPPGS</sequence>
<proteinExistence type="inferred from homology"/>
<reference evidence="10 11" key="1">
    <citation type="journal article" date="2024" name="Front. Microbiol.">
        <title>Novel thermophilic genera Geochorda gen. nov. and Carboxydochorda gen. nov. from the deep terrestrial subsurface reveal the ecophysiological diversity in the class Limnochordia.</title>
        <authorList>
            <person name="Karnachuk O.V."/>
            <person name="Lukina A.P."/>
            <person name="Avakyan M.R."/>
            <person name="Kadnikov V.V."/>
            <person name="Begmatov S."/>
            <person name="Beletsky A.V."/>
            <person name="Vlasova K.G."/>
            <person name="Novikov A.A."/>
            <person name="Shcherbakova V.A."/>
            <person name="Mardanov A.V."/>
            <person name="Ravin N.V."/>
        </authorList>
    </citation>
    <scope>NUCLEOTIDE SEQUENCE [LARGE SCALE GENOMIC DNA]</scope>
    <source>
        <strain evidence="10 11">L945</strain>
    </source>
</reference>
<gene>
    <name evidence="10" type="ORF">U7230_09650</name>
</gene>
<dbReference type="InterPro" id="IPR000045">
    <property type="entry name" value="Prepilin_IV_endopep_pep"/>
</dbReference>
<evidence type="ECO:0000259" key="9">
    <source>
        <dbReference type="Pfam" id="PF06750"/>
    </source>
</evidence>
<feature type="transmembrane region" description="Helical" evidence="7">
    <location>
        <begin position="124"/>
        <end position="143"/>
    </location>
</feature>
<feature type="transmembrane region" description="Helical" evidence="7">
    <location>
        <begin position="6"/>
        <end position="27"/>
    </location>
</feature>
<feature type="transmembrane region" description="Helical" evidence="7">
    <location>
        <begin position="223"/>
        <end position="242"/>
    </location>
</feature>
<evidence type="ECO:0000256" key="5">
    <source>
        <dbReference type="ARBA" id="ARBA00022989"/>
    </source>
</evidence>